<evidence type="ECO:0000256" key="2">
    <source>
        <dbReference type="SAM" id="SignalP"/>
    </source>
</evidence>
<feature type="chain" id="PRO_5044694908" description="Lipoprotein" evidence="2">
    <location>
        <begin position="19"/>
        <end position="467"/>
    </location>
</feature>
<proteinExistence type="predicted"/>
<evidence type="ECO:0000256" key="1">
    <source>
        <dbReference type="PROSITE-ProRule" id="PRU00339"/>
    </source>
</evidence>
<evidence type="ECO:0000313" key="4">
    <source>
        <dbReference type="EMBL" id="MBV4485875.1"/>
    </source>
</evidence>
<accession>A0A923F347</accession>
<feature type="repeat" description="TPR" evidence="1">
    <location>
        <begin position="214"/>
        <end position="247"/>
    </location>
</feature>
<keyword evidence="2" id="KW-0732">Signal</keyword>
<sequence length="467" mass="52176">MRPCLLLTLLLTAITQLAGCAAYRNYDLELEQTTEQLKQGNVAGSLALIEAHNPDEQKDLLYYFEKGAVLSAGGELPQSQAAWRSAEQMVVERQDTIETTGDKLLTAMGNHWGSIINDKLRRYDGYDYEKVMLTTQMALNQLAVNDFDGARADIKKTHEREALIARQRELEYERVEEVAKQQGVRVHYKDLQGYPVVMLDAPAVIALKNGYQSAFSHYLAGFTYEALGEKNLAAPGYRHAIELRPDLPFFQQALRDLDSPGLKGDESDVLIIVQSGLAPARSSLRVPYPVKLADGQVIVANISFPVMVPDTSTRSFSQIGIDGRQKKLIPVNSITDMSLRTLRDDMPGIIQRTTYRAFLAADVQATDNRRDPSKASYVTHWDGFEQADTRTWRTLPNLTQVLRLRLKKGEHTLTLPHLNSAAPLKIRIDQNRQVITLRALGDRVFANGSAFGPGKTVAERVVNNLTR</sequence>
<dbReference type="PROSITE" id="PS50005">
    <property type="entry name" value="TPR"/>
    <property type="match status" value="1"/>
</dbReference>
<dbReference type="AlphaFoldDB" id="A0A923F347"/>
<evidence type="ECO:0008006" key="6">
    <source>
        <dbReference type="Google" id="ProtNLM"/>
    </source>
</evidence>
<protein>
    <recommendedName>
        <fullName evidence="6">Lipoprotein</fullName>
    </recommendedName>
</protein>
<dbReference type="SUPFAM" id="SSF48452">
    <property type="entry name" value="TPR-like"/>
    <property type="match status" value="1"/>
</dbReference>
<feature type="signal peptide" evidence="2">
    <location>
        <begin position="1"/>
        <end position="18"/>
    </location>
</feature>
<name>A0A923F347_9PSED</name>
<reference evidence="3 5" key="1">
    <citation type="journal article" date="2020" name="Microorganisms">
        <title>Reliable Identification of Environmental Pseudomonas Isolates Using the rpoD Gene.</title>
        <authorList>
            <consortium name="The Broad Institute Genome Sequencing Platform"/>
            <person name="Girard L."/>
            <person name="Lood C."/>
            <person name="Rokni-Zadeh H."/>
            <person name="van Noort V."/>
            <person name="Lavigne R."/>
            <person name="De Mot R."/>
        </authorList>
    </citation>
    <scope>NUCLEOTIDE SEQUENCE</scope>
    <source>
        <strain evidence="3 5">SWRI153</strain>
    </source>
</reference>
<dbReference type="InterPro" id="IPR019734">
    <property type="entry name" value="TPR_rpt"/>
</dbReference>
<comment type="caution">
    <text evidence="3">The sequence shown here is derived from an EMBL/GenBank/DDBJ whole genome shotgun (WGS) entry which is preliminary data.</text>
</comment>
<dbReference type="EMBL" id="JABWQP010000003">
    <property type="protein sequence ID" value="MBC3341626.1"/>
    <property type="molecule type" value="Genomic_DNA"/>
</dbReference>
<dbReference type="EMBL" id="JABWQP020000003">
    <property type="protein sequence ID" value="MBV4485875.1"/>
    <property type="molecule type" value="Genomic_DNA"/>
</dbReference>
<evidence type="ECO:0000313" key="5">
    <source>
        <dbReference type="Proteomes" id="UP000648816"/>
    </source>
</evidence>
<reference evidence="3" key="2">
    <citation type="submission" date="2020-07" db="EMBL/GenBank/DDBJ databases">
        <authorList>
            <person name="Lood C."/>
            <person name="Girard L."/>
        </authorList>
    </citation>
    <scope>NUCLEOTIDE SEQUENCE</scope>
    <source>
        <strain evidence="3">SWRI153</strain>
    </source>
</reference>
<organism evidence="3">
    <name type="scientific">Pseudomonas khorasanensis</name>
    <dbReference type="NCBI Taxonomy" id="2745508"/>
    <lineage>
        <taxon>Bacteria</taxon>
        <taxon>Pseudomonadati</taxon>
        <taxon>Pseudomonadota</taxon>
        <taxon>Gammaproteobacteria</taxon>
        <taxon>Pseudomonadales</taxon>
        <taxon>Pseudomonadaceae</taxon>
        <taxon>Pseudomonas</taxon>
    </lineage>
</organism>
<dbReference type="InterPro" id="IPR011990">
    <property type="entry name" value="TPR-like_helical_dom_sf"/>
</dbReference>
<dbReference type="Proteomes" id="UP000648816">
    <property type="component" value="Unassembled WGS sequence"/>
</dbReference>
<keyword evidence="5" id="KW-1185">Reference proteome</keyword>
<evidence type="ECO:0000313" key="3">
    <source>
        <dbReference type="EMBL" id="MBC3341626.1"/>
    </source>
</evidence>
<keyword evidence="1" id="KW-0802">TPR repeat</keyword>
<reference evidence="4" key="3">
    <citation type="submission" date="2021-06" db="EMBL/GenBank/DDBJ databases">
        <title>Updating the genus Pseudomonas: Description of 43 new species and partition of the Pseudomonas putida group.</title>
        <authorList>
            <person name="Girard L."/>
            <person name="Lood C."/>
            <person name="Vandamme P."/>
            <person name="Rokni-Zadeh H."/>
            <person name="Van Noort V."/>
            <person name="Hofte M."/>
            <person name="Lavigne R."/>
            <person name="De Mot R."/>
        </authorList>
    </citation>
    <scope>NUCLEOTIDE SEQUENCE</scope>
    <source>
        <strain evidence="4">SWRI153</strain>
    </source>
</reference>
<dbReference type="RefSeq" id="WP_186530883.1">
    <property type="nucleotide sequence ID" value="NZ_JABWQP020000003.1"/>
</dbReference>
<gene>
    <name evidence="4" type="ORF">HU727_009780</name>
    <name evidence="3" type="ORF">HU727_08265</name>
</gene>